<dbReference type="AlphaFoldDB" id="Q65Q40"/>
<name>Q65Q40_MANSM</name>
<reference evidence="1 2" key="1">
    <citation type="journal article" date="2004" name="Nat. Biotechnol.">
        <title>The genome sequence of the capnophilic rumen bacterium Mannheimia succiniciproducens.</title>
        <authorList>
            <person name="Hong S.H."/>
            <person name="Kim J.S."/>
            <person name="Lee S.Y."/>
            <person name="In Y.H."/>
            <person name="Choi S.S."/>
            <person name="Rih J.-K."/>
            <person name="Kim C.H."/>
            <person name="Jeong H."/>
            <person name="Hur C.G."/>
            <person name="Kim J.J."/>
        </authorList>
    </citation>
    <scope>NUCLEOTIDE SEQUENCE [LARGE SCALE GENOMIC DNA]</scope>
    <source>
        <strain evidence="2">KCTC 0769BP / MBEL55E</strain>
    </source>
</reference>
<protein>
    <submittedName>
        <fullName evidence="1">Uncharacterized protein</fullName>
    </submittedName>
</protein>
<dbReference type="KEGG" id="msu:MS2313"/>
<dbReference type="Proteomes" id="UP000000607">
    <property type="component" value="Chromosome"/>
</dbReference>
<dbReference type="STRING" id="221988.MS2313"/>
<sequence>MNKNKRNISQSIGFSDKFTKTVVYIFLQIFY</sequence>
<keyword evidence="2" id="KW-1185">Reference proteome</keyword>
<dbReference type="EMBL" id="AE016827">
    <property type="protein sequence ID" value="AAU38920.1"/>
    <property type="molecule type" value="Genomic_DNA"/>
</dbReference>
<dbReference type="HOGENOM" id="CLU_3397318_0_0_6"/>
<gene>
    <name evidence="1" type="ordered locus">MS2313</name>
</gene>
<evidence type="ECO:0000313" key="1">
    <source>
        <dbReference type="EMBL" id="AAU38920.1"/>
    </source>
</evidence>
<evidence type="ECO:0000313" key="2">
    <source>
        <dbReference type="Proteomes" id="UP000000607"/>
    </source>
</evidence>
<accession>Q65Q40</accession>
<organism evidence="1 2">
    <name type="scientific">Mannheimia succiniciproducens (strain KCTC 0769BP / MBEL55E)</name>
    <dbReference type="NCBI Taxonomy" id="221988"/>
    <lineage>
        <taxon>Bacteria</taxon>
        <taxon>Pseudomonadati</taxon>
        <taxon>Pseudomonadota</taxon>
        <taxon>Gammaproteobacteria</taxon>
        <taxon>Pasteurellales</taxon>
        <taxon>Pasteurellaceae</taxon>
        <taxon>Basfia</taxon>
    </lineage>
</organism>
<proteinExistence type="predicted"/>